<accession>A0A2Z3JEZ9</accession>
<proteinExistence type="predicted"/>
<sequence>MLKPAGLSSEELEWQAQVLGSVAGCGLRLWPPVRAQDGRLEVEGWAAWTYLPGQHEAGRWLDIIEVGRRLHGHLADQPRPAFLAGRTDAWARADRVAWGEHALQDFRHVRHVQRLSAALRPVTAPCQLIHGDLSGNVLFSSEAPPAVIDFSPYWRPAGYASAVVVADALVWEGAGENLLEDVALLPDMAQYLLRALIFRRVSEAVLGAGEPIRSSGPDPYARAVELACRLAER</sequence>
<dbReference type="AlphaFoldDB" id="A0A2Z3JEZ9"/>
<reference evidence="1 2" key="1">
    <citation type="submission" date="2018-05" db="EMBL/GenBank/DDBJ databases">
        <title>Complete Genome Sequence of Deinococcus sp. strain 17bor-2.</title>
        <authorList>
            <person name="Srinivasan S."/>
        </authorList>
    </citation>
    <scope>NUCLEOTIDE SEQUENCE [LARGE SCALE GENOMIC DNA]</scope>
    <source>
        <strain evidence="1 2">17bor-2</strain>
    </source>
</reference>
<dbReference type="SUPFAM" id="SSF56112">
    <property type="entry name" value="Protein kinase-like (PK-like)"/>
    <property type="match status" value="1"/>
</dbReference>
<protein>
    <recommendedName>
        <fullName evidence="3">Aminoglycoside phosphotransferase</fullName>
    </recommendedName>
</protein>
<dbReference type="Proteomes" id="UP000245368">
    <property type="component" value="Chromosome"/>
</dbReference>
<keyword evidence="2" id="KW-1185">Reference proteome</keyword>
<dbReference type="InterPro" id="IPR011009">
    <property type="entry name" value="Kinase-like_dom_sf"/>
</dbReference>
<dbReference type="EMBL" id="CP029494">
    <property type="protein sequence ID" value="AWN23767.1"/>
    <property type="molecule type" value="Genomic_DNA"/>
</dbReference>
<gene>
    <name evidence="1" type="ORF">DKM44_11445</name>
</gene>
<dbReference type="PROSITE" id="PS51257">
    <property type="entry name" value="PROKAR_LIPOPROTEIN"/>
    <property type="match status" value="1"/>
</dbReference>
<organism evidence="1 2">
    <name type="scientific">Deinococcus irradiatisoli</name>
    <dbReference type="NCBI Taxonomy" id="2202254"/>
    <lineage>
        <taxon>Bacteria</taxon>
        <taxon>Thermotogati</taxon>
        <taxon>Deinococcota</taxon>
        <taxon>Deinococci</taxon>
        <taxon>Deinococcales</taxon>
        <taxon>Deinococcaceae</taxon>
        <taxon>Deinococcus</taxon>
    </lineage>
</organism>
<dbReference type="Gene3D" id="3.90.1200.10">
    <property type="match status" value="1"/>
</dbReference>
<evidence type="ECO:0008006" key="3">
    <source>
        <dbReference type="Google" id="ProtNLM"/>
    </source>
</evidence>
<name>A0A2Z3JEZ9_9DEIO</name>
<dbReference type="OrthoDB" id="4427130at2"/>
<evidence type="ECO:0000313" key="2">
    <source>
        <dbReference type="Proteomes" id="UP000245368"/>
    </source>
</evidence>
<evidence type="ECO:0000313" key="1">
    <source>
        <dbReference type="EMBL" id="AWN23767.1"/>
    </source>
</evidence>
<dbReference type="KEGG" id="dez:DKM44_11445"/>
<dbReference type="RefSeq" id="WP_109827495.1">
    <property type="nucleotide sequence ID" value="NZ_CP029494.1"/>
</dbReference>